<sequence length="62" mass="6941">MSDYIIKATGGKAYAELKTESIITKTIEQLEPELKNINADILILEKQKAQIEKMIAAIKAHK</sequence>
<evidence type="ECO:0000313" key="2">
    <source>
        <dbReference type="EMBL" id="QJI00510.1"/>
    </source>
</evidence>
<name>A0A6M3XRR0_9ZZZZ</name>
<accession>A0A6M3XRR0</accession>
<evidence type="ECO:0000256" key="1">
    <source>
        <dbReference type="SAM" id="Coils"/>
    </source>
</evidence>
<dbReference type="AlphaFoldDB" id="A0A6M3XRR0"/>
<keyword evidence="1" id="KW-0175">Coiled coil</keyword>
<feature type="coiled-coil region" evidence="1">
    <location>
        <begin position="27"/>
        <end position="54"/>
    </location>
</feature>
<protein>
    <submittedName>
        <fullName evidence="2">Uncharacterized protein</fullName>
    </submittedName>
</protein>
<proteinExistence type="predicted"/>
<reference evidence="2" key="1">
    <citation type="submission" date="2020-03" db="EMBL/GenBank/DDBJ databases">
        <title>The deep terrestrial virosphere.</title>
        <authorList>
            <person name="Holmfeldt K."/>
            <person name="Nilsson E."/>
            <person name="Simone D."/>
            <person name="Lopez-Fernandez M."/>
            <person name="Wu X."/>
            <person name="de Brujin I."/>
            <person name="Lundin D."/>
            <person name="Andersson A."/>
            <person name="Bertilsson S."/>
            <person name="Dopson M."/>
        </authorList>
    </citation>
    <scope>NUCLEOTIDE SEQUENCE</scope>
    <source>
        <strain evidence="2">TM448B01980</strain>
    </source>
</reference>
<organism evidence="2">
    <name type="scientific">viral metagenome</name>
    <dbReference type="NCBI Taxonomy" id="1070528"/>
    <lineage>
        <taxon>unclassified sequences</taxon>
        <taxon>metagenomes</taxon>
        <taxon>organismal metagenomes</taxon>
    </lineage>
</organism>
<gene>
    <name evidence="2" type="ORF">TM448B01980_0010</name>
</gene>
<dbReference type="EMBL" id="MT144857">
    <property type="protein sequence ID" value="QJI00510.1"/>
    <property type="molecule type" value="Genomic_DNA"/>
</dbReference>